<dbReference type="AlphaFoldDB" id="A0A5J4NY72"/>
<gene>
    <name evidence="6" type="ORF">DEA37_0004395</name>
</gene>
<organism evidence="6 7">
    <name type="scientific">Paragonimus westermani</name>
    <dbReference type="NCBI Taxonomy" id="34504"/>
    <lineage>
        <taxon>Eukaryota</taxon>
        <taxon>Metazoa</taxon>
        <taxon>Spiralia</taxon>
        <taxon>Lophotrochozoa</taxon>
        <taxon>Platyhelminthes</taxon>
        <taxon>Trematoda</taxon>
        <taxon>Digenea</taxon>
        <taxon>Plagiorchiida</taxon>
        <taxon>Troglotremata</taxon>
        <taxon>Troglotrematidae</taxon>
        <taxon>Paragonimus</taxon>
    </lineage>
</organism>
<sequence length="893" mass="99980">MNISGMNLDEDAEANLSEFTFLRKVEASENMLSLSCFYNLPQICELNLSLNQICSVATIGDHLEHLQHLDLSYNFLNNPGAISQLGFLPNLVKLVLTGNGLLRLPSDMAEPEVHINGTVRQRFVKLEIFHLDDNNLSKVEDIASLATLPRLRSLNVSRNQFRTVPLLKAVSLMTNFENSKPNGTESIPSPISSKSTQITDLPMPNLESCTNGISPSASEKRILIKGEKIGIKTNNEIRTTADCWDRSLAPTQRNGSKTQLSYSLAMPVKSEPNQDDILWSQRNPMAPRVRIVDEFLGQSDVPRVFHLRNRVRGIPYRALKPSLSKTTKNLRKSNMRTYPTNGNKHPFPATQLKYDRPAENESSVGSNSGPCKSGSTVSLTNLYSASKSPFLVPPFPALQYLDLSYNQISYEEHLLPVAVWPQLKEVVLHNNPVITRHSGIPRLLDRLLVRRLAINLRRFPDATSWFDIDGSHLISMPENTSTAKESKPQLALPAPLTKTLGKMSCKQVLNATQSRIRQQGKHQKPIARAPLVVPSRLTRKQLDIGPKFVRCDPDKLLMELRAEAETTSVVSSNLSITKPYSSTNRSSIEYSTETMNSSSDLPESQVLNPLTPLNGRRTSFSSCVAQSDGEAEIEQSDSRNFFTTQLADLTMDRSSPMGLYDTNKEHEKCLETDLRNEQSPCQGPILPKLPWIVDEGQLPESMQACLRELRFWCQHRPTVHPVVPLSLRSGEEQKLALMEPMTADLVAVSDLSLVHHKEENQKSLTTKKEPLRSGMRQIHLSKVLATSPTAKNSQLTRGEHATKTLGLSDECPFMETVDKETAIEARKLFRQFCDIHADLCEQTMRSAAHVVETNYDRMADQLHHEILESLEEARLPITFESIMEPLTHGNIAS</sequence>
<dbReference type="SUPFAM" id="SSF52047">
    <property type="entry name" value="RNI-like"/>
    <property type="match status" value="1"/>
</dbReference>
<reference evidence="6 7" key="1">
    <citation type="journal article" date="2019" name="Gigascience">
        <title>Whole-genome sequence of the oriental lung fluke Paragonimus westermani.</title>
        <authorList>
            <person name="Oey H."/>
            <person name="Zakrzewski M."/>
            <person name="Narain K."/>
            <person name="Devi K.R."/>
            <person name="Agatsuma T."/>
            <person name="Nawaratna S."/>
            <person name="Gobert G.N."/>
            <person name="Jones M.K."/>
            <person name="Ragan M.A."/>
            <person name="McManus D.P."/>
            <person name="Krause L."/>
        </authorList>
    </citation>
    <scope>NUCLEOTIDE SEQUENCE [LARGE SCALE GENOMIC DNA]</scope>
    <source>
        <strain evidence="6 7">IND2009</strain>
    </source>
</reference>
<protein>
    <submittedName>
        <fullName evidence="6">Uncharacterized protein</fullName>
    </submittedName>
</protein>
<dbReference type="Gene3D" id="3.80.10.10">
    <property type="entry name" value="Ribonuclease Inhibitor"/>
    <property type="match status" value="2"/>
</dbReference>
<dbReference type="SMART" id="SM00369">
    <property type="entry name" value="LRR_TYP"/>
    <property type="match status" value="5"/>
</dbReference>
<accession>A0A5J4NY72</accession>
<dbReference type="InterPro" id="IPR032675">
    <property type="entry name" value="LRR_dom_sf"/>
</dbReference>
<feature type="region of interest" description="Disordered" evidence="5">
    <location>
        <begin position="180"/>
        <end position="199"/>
    </location>
</feature>
<dbReference type="PANTHER" id="PTHR22710">
    <property type="entry name" value="X-RAY RADIATION RESISTANCE ASSOCIATED PROTEIN 1 XRRA1"/>
    <property type="match status" value="1"/>
</dbReference>
<dbReference type="PROSITE" id="PS51450">
    <property type="entry name" value="LRR"/>
    <property type="match status" value="2"/>
</dbReference>
<proteinExistence type="predicted"/>
<dbReference type="Proteomes" id="UP000324629">
    <property type="component" value="Unassembled WGS sequence"/>
</dbReference>
<evidence type="ECO:0000256" key="3">
    <source>
        <dbReference type="ARBA" id="ARBA00022614"/>
    </source>
</evidence>
<dbReference type="GO" id="GO:0005737">
    <property type="term" value="C:cytoplasm"/>
    <property type="evidence" value="ECO:0007669"/>
    <property type="project" value="UniProtKB-SubCell"/>
</dbReference>
<dbReference type="PANTHER" id="PTHR22710:SF2">
    <property type="entry name" value="X-RAY RADIATION RESISTANCE-ASSOCIATED PROTEIN 1"/>
    <property type="match status" value="1"/>
</dbReference>
<name>A0A5J4NY72_9TREM</name>
<dbReference type="GO" id="GO:0005634">
    <property type="term" value="C:nucleus"/>
    <property type="evidence" value="ECO:0007669"/>
    <property type="project" value="TreeGrafter"/>
</dbReference>
<dbReference type="InterPro" id="IPR003591">
    <property type="entry name" value="Leu-rich_rpt_typical-subtyp"/>
</dbReference>
<dbReference type="Pfam" id="PF13516">
    <property type="entry name" value="LRR_6"/>
    <property type="match status" value="2"/>
</dbReference>
<keyword evidence="2" id="KW-0963">Cytoplasm</keyword>
<evidence type="ECO:0000256" key="4">
    <source>
        <dbReference type="ARBA" id="ARBA00022737"/>
    </source>
</evidence>
<evidence type="ECO:0000256" key="2">
    <source>
        <dbReference type="ARBA" id="ARBA00022490"/>
    </source>
</evidence>
<evidence type="ECO:0000256" key="5">
    <source>
        <dbReference type="SAM" id="MobiDB-lite"/>
    </source>
</evidence>
<keyword evidence="4" id="KW-0677">Repeat</keyword>
<evidence type="ECO:0000313" key="6">
    <source>
        <dbReference type="EMBL" id="KAA3680566.1"/>
    </source>
</evidence>
<keyword evidence="7" id="KW-1185">Reference proteome</keyword>
<evidence type="ECO:0000313" key="7">
    <source>
        <dbReference type="Proteomes" id="UP000324629"/>
    </source>
</evidence>
<comment type="caution">
    <text evidence="6">The sequence shown here is derived from an EMBL/GenBank/DDBJ whole genome shotgun (WGS) entry which is preliminary data.</text>
</comment>
<dbReference type="EMBL" id="QNGE01000409">
    <property type="protein sequence ID" value="KAA3680566.1"/>
    <property type="molecule type" value="Genomic_DNA"/>
</dbReference>
<comment type="subcellular location">
    <subcellularLocation>
        <location evidence="1">Cytoplasm</location>
    </subcellularLocation>
</comment>
<keyword evidence="3" id="KW-0433">Leucine-rich repeat</keyword>
<dbReference type="InterPro" id="IPR001611">
    <property type="entry name" value="Leu-rich_rpt"/>
</dbReference>
<evidence type="ECO:0000256" key="1">
    <source>
        <dbReference type="ARBA" id="ARBA00004496"/>
    </source>
</evidence>